<feature type="transmembrane region" description="Helical" evidence="1">
    <location>
        <begin position="236"/>
        <end position="261"/>
    </location>
</feature>
<reference evidence="3 4" key="1">
    <citation type="journal article" date="2012" name="G3 (Bethesda)">
        <title>Pichia sorbitophila, an interspecies yeast hybrid reveals early steps of genome resolution following polyploidization.</title>
        <authorList>
            <person name="Leh Louis V."/>
            <person name="Despons L."/>
            <person name="Friedrich A."/>
            <person name="Martin T."/>
            <person name="Durrens P."/>
            <person name="Casaregola S."/>
            <person name="Neuveglise C."/>
            <person name="Fairhead C."/>
            <person name="Marck C."/>
            <person name="Cruz J.A."/>
            <person name="Straub M.L."/>
            <person name="Kugler V."/>
            <person name="Sacerdot C."/>
            <person name="Uzunov Z."/>
            <person name="Thierry A."/>
            <person name="Weiss S."/>
            <person name="Bleykasten C."/>
            <person name="De Montigny J."/>
            <person name="Jacques N."/>
            <person name="Jung P."/>
            <person name="Lemaire M."/>
            <person name="Mallet S."/>
            <person name="Morel G."/>
            <person name="Richard G.F."/>
            <person name="Sarkar A."/>
            <person name="Savel G."/>
            <person name="Schacherer J."/>
            <person name="Seret M.L."/>
            <person name="Talla E."/>
            <person name="Samson G."/>
            <person name="Jubin C."/>
            <person name="Poulain J."/>
            <person name="Vacherie B."/>
            <person name="Barbe V."/>
            <person name="Pelletier E."/>
            <person name="Sherman D.J."/>
            <person name="Westhof E."/>
            <person name="Weissenbach J."/>
            <person name="Baret P.V."/>
            <person name="Wincker P."/>
            <person name="Gaillardin C."/>
            <person name="Dujon B."/>
            <person name="Souciet J.L."/>
        </authorList>
    </citation>
    <scope>NUCLEOTIDE SEQUENCE [LARGE SCALE GENOMIC DNA]</scope>
    <source>
        <strain evidence="4">ATCC MYA-4447 / BCRC 22081 / CBS 7064 / NBRC 10061 / NRRL Y-12695</strain>
    </source>
</reference>
<feature type="transmembrane region" description="Helical" evidence="1">
    <location>
        <begin position="166"/>
        <end position="186"/>
    </location>
</feature>
<keyword evidence="1" id="KW-0812">Transmembrane</keyword>
<keyword evidence="4" id="KW-1185">Reference proteome</keyword>
<evidence type="ECO:0000259" key="2">
    <source>
        <dbReference type="Pfam" id="PF24800"/>
    </source>
</evidence>
<dbReference type="Pfam" id="PF24800">
    <property type="entry name" value="DUF7702"/>
    <property type="match status" value="1"/>
</dbReference>
<dbReference type="OrthoDB" id="2560628at2759"/>
<feature type="transmembrane region" description="Helical" evidence="1">
    <location>
        <begin position="198"/>
        <end position="216"/>
    </location>
</feature>
<dbReference type="HOGENOM" id="CLU_056040_1_0_1"/>
<protein>
    <submittedName>
        <fullName evidence="3">Piso0_001345 protein</fullName>
    </submittedName>
</protein>
<name>G8YMI0_PICSO</name>
<dbReference type="PANTHER" id="PTHR42109:SF2">
    <property type="entry name" value="INTEGRAL MEMBRANE PROTEIN"/>
    <property type="match status" value="1"/>
</dbReference>
<evidence type="ECO:0000256" key="1">
    <source>
        <dbReference type="SAM" id="Phobius"/>
    </source>
</evidence>
<dbReference type="PANTHER" id="PTHR42109">
    <property type="entry name" value="UNPLACED GENOMIC SCAFFOLD UM_SCAF_CONTIG_1.265, WHOLE GENOME SHOTGUN SEQUENCE"/>
    <property type="match status" value="1"/>
</dbReference>
<feature type="transmembrane region" description="Helical" evidence="1">
    <location>
        <begin position="128"/>
        <end position="146"/>
    </location>
</feature>
<gene>
    <name evidence="3" type="primary">Piso0_001345</name>
    <name evidence="3" type="ORF">GNLVRS01_PISO0F04449g</name>
</gene>
<feature type="transmembrane region" description="Helical" evidence="1">
    <location>
        <begin position="6"/>
        <end position="31"/>
    </location>
</feature>
<dbReference type="OMA" id="NIRHINI"/>
<dbReference type="eggNOG" id="ENOG502S6RY">
    <property type="taxonomic scope" value="Eukaryota"/>
</dbReference>
<evidence type="ECO:0000313" key="4">
    <source>
        <dbReference type="Proteomes" id="UP000005222"/>
    </source>
</evidence>
<accession>G8YMI0</accession>
<dbReference type="InParanoid" id="G8YMI0"/>
<organism evidence="3 4">
    <name type="scientific">Pichia sorbitophila (strain ATCC MYA-4447 / BCRC 22081 / CBS 7064 / NBRC 10061 / NRRL Y-12695)</name>
    <name type="common">Hybrid yeast</name>
    <dbReference type="NCBI Taxonomy" id="559304"/>
    <lineage>
        <taxon>Eukaryota</taxon>
        <taxon>Fungi</taxon>
        <taxon>Dikarya</taxon>
        <taxon>Ascomycota</taxon>
        <taxon>Saccharomycotina</taxon>
        <taxon>Pichiomycetes</taxon>
        <taxon>Debaryomycetaceae</taxon>
        <taxon>Millerozyma</taxon>
    </lineage>
</organism>
<dbReference type="EMBL" id="FO082054">
    <property type="protein sequence ID" value="CCE88576.1"/>
    <property type="molecule type" value="Genomic_DNA"/>
</dbReference>
<feature type="transmembrane region" description="Helical" evidence="1">
    <location>
        <begin position="71"/>
        <end position="92"/>
    </location>
</feature>
<dbReference type="AlphaFoldDB" id="G8YMI0"/>
<sequence>MAFMQTGEGVAACIFLVLYTAYLVAAVYVVFKRGIKTLYTSLTVFGLFRVAAQLCGIAFSKLGIEHWQWLVAYLVFGAEGYFMLILTSFHYVGQSQKEAIGESKLARRLWPNAKGLGFITYRWLFHEWLVIANVLVIVGGTMLTSIDADKYDEYQDKVNRSKGLRGSGQAIFLIMTLIVGAMAVYAGTRDRIRTTTLYLVYASIPFLLVRGIYGVLSCFITKMNYFQISNYEKAGLSTYFVATEYCLATTMEFVAAVILLSKYYIHDKKVMGNTQVVDEESKQYEKSAFTKEDASSVRN</sequence>
<evidence type="ECO:0000313" key="3">
    <source>
        <dbReference type="EMBL" id="CCE88576.1"/>
    </source>
</evidence>
<proteinExistence type="predicted"/>
<dbReference type="InterPro" id="IPR056119">
    <property type="entry name" value="DUF7702"/>
</dbReference>
<feature type="transmembrane region" description="Helical" evidence="1">
    <location>
        <begin position="38"/>
        <end position="59"/>
    </location>
</feature>
<keyword evidence="1" id="KW-1133">Transmembrane helix</keyword>
<feature type="domain" description="DUF7702" evidence="2">
    <location>
        <begin position="13"/>
        <end position="260"/>
    </location>
</feature>
<keyword evidence="1" id="KW-0472">Membrane</keyword>
<dbReference type="Proteomes" id="UP000005222">
    <property type="component" value="Chromosome F"/>
</dbReference>